<keyword evidence="3" id="KW-1185">Reference proteome</keyword>
<evidence type="ECO:0000256" key="1">
    <source>
        <dbReference type="SAM" id="MobiDB-lite"/>
    </source>
</evidence>
<dbReference type="AlphaFoldDB" id="U5BRS5"/>
<accession>U5BRS5</accession>
<evidence type="ECO:0000313" key="2">
    <source>
        <dbReference type="EMBL" id="ERM80224.1"/>
    </source>
</evidence>
<dbReference type="RefSeq" id="WP_019598983.1">
    <property type="nucleotide sequence ID" value="NZ_AWXR01000131.1"/>
</dbReference>
<feature type="region of interest" description="Disordered" evidence="1">
    <location>
        <begin position="1"/>
        <end position="26"/>
    </location>
</feature>
<evidence type="ECO:0000313" key="3">
    <source>
        <dbReference type="Proteomes" id="UP000016843"/>
    </source>
</evidence>
<reference evidence="2 3" key="1">
    <citation type="journal article" date="2013" name="Genome Announc.">
        <title>Draft Genome Sequence of the Psychrophilic and Alkaliphilic Rhodonellum psychrophilum Strain GCM71T.</title>
        <authorList>
            <person name="Hauptmann A.L."/>
            <person name="Glaring M.A."/>
            <person name="Hallin P.F."/>
            <person name="Prieme A."/>
            <person name="Stougaard P."/>
        </authorList>
    </citation>
    <scope>NUCLEOTIDE SEQUENCE [LARGE SCALE GENOMIC DNA]</scope>
    <source>
        <strain evidence="2 3">GCM71</strain>
    </source>
</reference>
<organism evidence="2 3">
    <name type="scientific">Rhodonellum psychrophilum GCM71 = DSM 17998</name>
    <dbReference type="NCBI Taxonomy" id="1123057"/>
    <lineage>
        <taxon>Bacteria</taxon>
        <taxon>Pseudomonadati</taxon>
        <taxon>Bacteroidota</taxon>
        <taxon>Cytophagia</taxon>
        <taxon>Cytophagales</taxon>
        <taxon>Cytophagaceae</taxon>
        <taxon>Rhodonellum</taxon>
    </lineage>
</organism>
<dbReference type="Proteomes" id="UP000016843">
    <property type="component" value="Unassembled WGS sequence"/>
</dbReference>
<gene>
    <name evidence="2" type="ORF">P872_14250</name>
</gene>
<proteinExistence type="predicted"/>
<dbReference type="EMBL" id="AWXR01000131">
    <property type="protein sequence ID" value="ERM80224.1"/>
    <property type="molecule type" value="Genomic_DNA"/>
</dbReference>
<feature type="compositionally biased region" description="Polar residues" evidence="1">
    <location>
        <begin position="1"/>
        <end position="18"/>
    </location>
</feature>
<protein>
    <submittedName>
        <fullName evidence="2">Uncharacterized protein</fullName>
    </submittedName>
</protein>
<comment type="caution">
    <text evidence="2">The sequence shown here is derived from an EMBL/GenBank/DDBJ whole genome shotgun (WGS) entry which is preliminary data.</text>
</comment>
<name>U5BRS5_9BACT</name>
<sequence length="49" mass="5629">MRVVETTLSGGKNYTQRRISGDWPEKQKAQPRRIALFAIFIKGFHPAIN</sequence>